<dbReference type="KEGG" id="aten:116286779"/>
<accession>A0A6P8H0K4</accession>
<dbReference type="PANTHER" id="PTHR24020:SF20">
    <property type="entry name" value="PH DOMAIN-CONTAINING PROTEIN"/>
    <property type="match status" value="1"/>
</dbReference>
<dbReference type="RefSeq" id="XP_031549213.1">
    <property type="nucleotide sequence ID" value="XM_031693353.1"/>
</dbReference>
<dbReference type="CDD" id="cd01450">
    <property type="entry name" value="vWFA_subfamily_ECM"/>
    <property type="match status" value="1"/>
</dbReference>
<dbReference type="SMART" id="SM00327">
    <property type="entry name" value="VWA"/>
    <property type="match status" value="1"/>
</dbReference>
<protein>
    <submittedName>
        <fullName evidence="4">von Willebrand factor A domain-containing protein 2-like</fullName>
    </submittedName>
</protein>
<feature type="signal peptide" evidence="1">
    <location>
        <begin position="1"/>
        <end position="30"/>
    </location>
</feature>
<gene>
    <name evidence="4" type="primary">LOC116286779</name>
</gene>
<feature type="chain" id="PRO_5028388857" evidence="1">
    <location>
        <begin position="31"/>
        <end position="282"/>
    </location>
</feature>
<dbReference type="AlphaFoldDB" id="A0A6P8H0K4"/>
<dbReference type="InterPro" id="IPR002035">
    <property type="entry name" value="VWF_A"/>
</dbReference>
<dbReference type="PANTHER" id="PTHR24020">
    <property type="entry name" value="COLLAGEN ALPHA"/>
    <property type="match status" value="1"/>
</dbReference>
<dbReference type="Pfam" id="PF00092">
    <property type="entry name" value="VWA"/>
    <property type="match status" value="1"/>
</dbReference>
<evidence type="ECO:0000313" key="3">
    <source>
        <dbReference type="Proteomes" id="UP000515163"/>
    </source>
</evidence>
<sequence length="282" mass="30867">MPHRSVMGPLRVLYISIVIFHVALTKQANSEQDQSQTMPAAIDLLFQNSNSPHKGGTPVTGQSGFRKCPPCPYRKGPKAPVCKATVDLGFVLESSSNIDRVEPGSFRRLIQFVGLIARKFFISEDKARFGVVTYSSRPKLLFGMTGNISTIARGLRNAKVHREPIAKTGIALKFAYRQLLSTSSRFNKVLVVITDGSSSDSVSNIAKAIKGRGIQILSVGVGRYFDIHQLNAMASRPVLYHVFTGQFSKIIHTRNELVKKICLGVGGSYISPSKRPCLCKTG</sequence>
<dbReference type="PRINTS" id="PR00453">
    <property type="entry name" value="VWFADOMAIN"/>
</dbReference>
<dbReference type="OrthoDB" id="441660at2759"/>
<name>A0A6P8H0K4_ACTTE</name>
<dbReference type="SUPFAM" id="SSF53300">
    <property type="entry name" value="vWA-like"/>
    <property type="match status" value="1"/>
</dbReference>
<dbReference type="InterPro" id="IPR036465">
    <property type="entry name" value="vWFA_dom_sf"/>
</dbReference>
<dbReference type="Proteomes" id="UP000515163">
    <property type="component" value="Unplaced"/>
</dbReference>
<dbReference type="GeneID" id="116286779"/>
<dbReference type="InterPro" id="IPR050525">
    <property type="entry name" value="ECM_Assembly_Org"/>
</dbReference>
<reference evidence="4" key="1">
    <citation type="submission" date="2025-08" db="UniProtKB">
        <authorList>
            <consortium name="RefSeq"/>
        </authorList>
    </citation>
    <scope>IDENTIFICATION</scope>
    <source>
        <tissue evidence="4">Tentacle</tissue>
    </source>
</reference>
<proteinExistence type="predicted"/>
<evidence type="ECO:0000259" key="2">
    <source>
        <dbReference type="PROSITE" id="PS50234"/>
    </source>
</evidence>
<evidence type="ECO:0000313" key="4">
    <source>
        <dbReference type="RefSeq" id="XP_031549213.1"/>
    </source>
</evidence>
<dbReference type="Gene3D" id="3.40.50.410">
    <property type="entry name" value="von Willebrand factor, type A domain"/>
    <property type="match status" value="1"/>
</dbReference>
<keyword evidence="3" id="KW-1185">Reference proteome</keyword>
<evidence type="ECO:0000256" key="1">
    <source>
        <dbReference type="SAM" id="SignalP"/>
    </source>
</evidence>
<dbReference type="PROSITE" id="PS50234">
    <property type="entry name" value="VWFA"/>
    <property type="match status" value="1"/>
</dbReference>
<feature type="domain" description="VWFA" evidence="2">
    <location>
        <begin position="87"/>
        <end position="261"/>
    </location>
</feature>
<keyword evidence="1" id="KW-0732">Signal</keyword>
<dbReference type="InParanoid" id="A0A6P8H0K4"/>
<organism evidence="3 4">
    <name type="scientific">Actinia tenebrosa</name>
    <name type="common">Australian red waratah sea anemone</name>
    <dbReference type="NCBI Taxonomy" id="6105"/>
    <lineage>
        <taxon>Eukaryota</taxon>
        <taxon>Metazoa</taxon>
        <taxon>Cnidaria</taxon>
        <taxon>Anthozoa</taxon>
        <taxon>Hexacorallia</taxon>
        <taxon>Actiniaria</taxon>
        <taxon>Actiniidae</taxon>
        <taxon>Actinia</taxon>
    </lineage>
</organism>